<evidence type="ECO:0000256" key="3">
    <source>
        <dbReference type="ARBA" id="ARBA00022989"/>
    </source>
</evidence>
<protein>
    <submittedName>
        <fullName evidence="6">DoxX family protein</fullName>
    </submittedName>
</protein>
<gene>
    <name evidence="6" type="ORF">NC799_15935</name>
</gene>
<feature type="transmembrane region" description="Helical" evidence="5">
    <location>
        <begin position="75"/>
        <end position="94"/>
    </location>
</feature>
<dbReference type="InterPro" id="IPR032808">
    <property type="entry name" value="DoxX"/>
</dbReference>
<keyword evidence="3 5" id="KW-1133">Transmembrane helix</keyword>
<dbReference type="GO" id="GO:0016020">
    <property type="term" value="C:membrane"/>
    <property type="evidence" value="ECO:0007669"/>
    <property type="project" value="UniProtKB-SubCell"/>
</dbReference>
<organism evidence="6 7">
    <name type="scientific">Aquibacillus salsiterrae</name>
    <dbReference type="NCBI Taxonomy" id="2950439"/>
    <lineage>
        <taxon>Bacteria</taxon>
        <taxon>Bacillati</taxon>
        <taxon>Bacillota</taxon>
        <taxon>Bacilli</taxon>
        <taxon>Bacillales</taxon>
        <taxon>Bacillaceae</taxon>
        <taxon>Aquibacillus</taxon>
    </lineage>
</organism>
<keyword evidence="4 5" id="KW-0472">Membrane</keyword>
<dbReference type="Pfam" id="PF07681">
    <property type="entry name" value="DoxX"/>
    <property type="match status" value="1"/>
</dbReference>
<dbReference type="EMBL" id="JAMQKC010000025">
    <property type="protein sequence ID" value="MDC3418374.1"/>
    <property type="molecule type" value="Genomic_DNA"/>
</dbReference>
<evidence type="ECO:0000256" key="2">
    <source>
        <dbReference type="ARBA" id="ARBA00022692"/>
    </source>
</evidence>
<keyword evidence="2 5" id="KW-0812">Transmembrane</keyword>
<dbReference type="PANTHER" id="PTHR39157">
    <property type="entry name" value="INTEGRAL MEMBRANE PROTEIN-RELATED"/>
    <property type="match status" value="1"/>
</dbReference>
<evidence type="ECO:0000313" key="6">
    <source>
        <dbReference type="EMBL" id="MDC3418374.1"/>
    </source>
</evidence>
<proteinExistence type="predicted"/>
<reference evidence="6" key="1">
    <citation type="submission" date="2022-06" db="EMBL/GenBank/DDBJ databases">
        <title>Aquibacillus sp. a new bacterium isolated from soil saline samples.</title>
        <authorList>
            <person name="Galisteo C."/>
            <person name="De La Haba R."/>
            <person name="Sanchez-Porro C."/>
            <person name="Ventosa A."/>
        </authorList>
    </citation>
    <scope>NUCLEOTIDE SEQUENCE</scope>
    <source>
        <strain evidence="6">3ASR75-54</strain>
    </source>
</reference>
<dbReference type="Proteomes" id="UP001145069">
    <property type="component" value="Unassembled WGS sequence"/>
</dbReference>
<sequence length="171" mass="18456">MLELLRRNNVVAGVLAVIRIYLGYSWITGGWGKITGGGFDASGFLNGAIAQSTGENPAVQGWWATFLENVALPNAGLFSFLVMWGEVLVGMALILGLFTNFAVLMGMTMNFAFLFSGTVSTNGQMILLGIFVLVAGANAGKFGLDRYAMPYLKVQYKKITHKETTKKTVEA</sequence>
<feature type="transmembrane region" description="Helical" evidence="5">
    <location>
        <begin position="9"/>
        <end position="27"/>
    </location>
</feature>
<comment type="subcellular location">
    <subcellularLocation>
        <location evidence="1">Membrane</location>
        <topology evidence="1">Multi-pass membrane protein</topology>
    </subcellularLocation>
</comment>
<accession>A0A9X4AG71</accession>
<dbReference type="RefSeq" id="WP_272447437.1">
    <property type="nucleotide sequence ID" value="NZ_JAMQKC010000025.1"/>
</dbReference>
<dbReference type="PANTHER" id="PTHR39157:SF1">
    <property type="entry name" value="DOXX FAMILY PROTEIN"/>
    <property type="match status" value="1"/>
</dbReference>
<evidence type="ECO:0000256" key="4">
    <source>
        <dbReference type="ARBA" id="ARBA00023136"/>
    </source>
</evidence>
<comment type="caution">
    <text evidence="6">The sequence shown here is derived from an EMBL/GenBank/DDBJ whole genome shotgun (WGS) entry which is preliminary data.</text>
</comment>
<evidence type="ECO:0000256" key="5">
    <source>
        <dbReference type="SAM" id="Phobius"/>
    </source>
</evidence>
<evidence type="ECO:0000313" key="7">
    <source>
        <dbReference type="Proteomes" id="UP001145069"/>
    </source>
</evidence>
<dbReference type="AlphaFoldDB" id="A0A9X4AG71"/>
<keyword evidence="7" id="KW-1185">Reference proteome</keyword>
<name>A0A9X4AG71_9BACI</name>
<evidence type="ECO:0000256" key="1">
    <source>
        <dbReference type="ARBA" id="ARBA00004141"/>
    </source>
</evidence>